<gene>
    <name evidence="31" type="primary">FASLG</name>
</gene>
<proteinExistence type="inferred from homology"/>
<dbReference type="GO" id="GO:0060205">
    <property type="term" value="C:cytoplasmic vesicle lumen"/>
    <property type="evidence" value="ECO:0007669"/>
    <property type="project" value="UniProtKB-SubCell"/>
</dbReference>
<sequence length="261" mass="29379">PTMQQNLNHIYPQMFYMDGGTENTPRPCIYSIPTAYSLPPPIVRRKKKTRDCSPVFNTSVFILVLLALAGVGVGIFFILKLQWELNQLKEVVPTATLMPAVEKHIGLPSVSEQKKEPKKAAHLTGYAGKNVNTGSKTLMWEHVFGLAFTSGIEYKGGGLFINETGLYFIYSKVYFRAQDCKGGHLSLSHIVFKRTPRYSRDITLMETKKLNFCSNTGMWTRSTYLGGIFNLTRMDSVYVNVSDLSLVSSDETKTFFGLYKI</sequence>
<evidence type="ECO:0000256" key="29">
    <source>
        <dbReference type="SAM" id="Phobius"/>
    </source>
</evidence>
<keyword evidence="24" id="KW-0539">Nucleus</keyword>
<keyword evidence="10" id="KW-0678">Repressor</keyword>
<keyword evidence="9" id="KW-1003">Cell membrane</keyword>
<evidence type="ECO:0000256" key="5">
    <source>
        <dbReference type="ARBA" id="ARBA00004401"/>
    </source>
</evidence>
<evidence type="ECO:0000256" key="7">
    <source>
        <dbReference type="ARBA" id="ARBA00008670"/>
    </source>
</evidence>
<feature type="domain" description="THD" evidence="30">
    <location>
        <begin position="119"/>
        <end position="261"/>
    </location>
</feature>
<dbReference type="GO" id="GO:0005634">
    <property type="term" value="C:nucleus"/>
    <property type="evidence" value="ECO:0007669"/>
    <property type="project" value="UniProtKB-SubCell"/>
</dbReference>
<evidence type="ECO:0000313" key="31">
    <source>
        <dbReference type="Ensembl" id="ENSLACP00000017423.1"/>
    </source>
</evidence>
<keyword evidence="12" id="KW-0964">Secreted</keyword>
<evidence type="ECO:0000256" key="21">
    <source>
        <dbReference type="ARBA" id="ARBA00023163"/>
    </source>
</evidence>
<dbReference type="InterPro" id="IPR006052">
    <property type="entry name" value="TNF_dom"/>
</dbReference>
<dbReference type="InterPro" id="IPR028326">
    <property type="entry name" value="FASL"/>
</dbReference>
<evidence type="ECO:0000313" key="32">
    <source>
        <dbReference type="Proteomes" id="UP000008672"/>
    </source>
</evidence>
<keyword evidence="21" id="KW-0804">Transcription</keyword>
<evidence type="ECO:0000256" key="10">
    <source>
        <dbReference type="ARBA" id="ARBA00022491"/>
    </source>
</evidence>
<keyword evidence="16" id="KW-0735">Signal-anchor</keyword>
<evidence type="ECO:0000256" key="4">
    <source>
        <dbReference type="ARBA" id="ARBA00004321"/>
    </source>
</evidence>
<dbReference type="CDD" id="cd00184">
    <property type="entry name" value="TNF"/>
    <property type="match status" value="1"/>
</dbReference>
<evidence type="ECO:0000256" key="2">
    <source>
        <dbReference type="ARBA" id="ARBA00004123"/>
    </source>
</evidence>
<keyword evidence="11" id="KW-0202">Cytokine</keyword>
<evidence type="ECO:0000256" key="14">
    <source>
        <dbReference type="ARBA" id="ARBA00022703"/>
    </source>
</evidence>
<dbReference type="InterPro" id="IPR006053">
    <property type="entry name" value="TNF"/>
</dbReference>
<evidence type="ECO:0000256" key="1">
    <source>
        <dbReference type="ARBA" id="ARBA00003149"/>
    </source>
</evidence>
<evidence type="ECO:0000256" key="16">
    <source>
        <dbReference type="ARBA" id="ARBA00022968"/>
    </source>
</evidence>
<dbReference type="GO" id="GO:0005164">
    <property type="term" value="F:tumor necrosis factor receptor binding"/>
    <property type="evidence" value="ECO:0007669"/>
    <property type="project" value="InterPro"/>
</dbReference>
<keyword evidence="32" id="KW-1185">Reference proteome</keyword>
<dbReference type="eggNOG" id="ENOG502RXC1">
    <property type="taxonomic scope" value="Eukaryota"/>
</dbReference>
<dbReference type="HOGENOM" id="CLU_070352_2_0_1"/>
<keyword evidence="20" id="KW-1015">Disulfide bond</keyword>
<keyword evidence="13 29" id="KW-0812">Transmembrane</keyword>
<dbReference type="FunFam" id="2.60.120.40:FF:000017">
    <property type="entry name" value="Tumor necrosis factor ligand superfamily member 6"/>
    <property type="match status" value="1"/>
</dbReference>
<dbReference type="PRINTS" id="PR01234">
    <property type="entry name" value="TNECROSISFCT"/>
</dbReference>
<evidence type="ECO:0000259" key="30">
    <source>
        <dbReference type="PROSITE" id="PS50049"/>
    </source>
</evidence>
<keyword evidence="17 29" id="KW-1133">Transmembrane helix</keyword>
<dbReference type="OMA" id="KVKRSAH"/>
<evidence type="ECO:0000256" key="25">
    <source>
        <dbReference type="ARBA" id="ARBA00023329"/>
    </source>
</evidence>
<evidence type="ECO:0000256" key="18">
    <source>
        <dbReference type="ARBA" id="ARBA00023015"/>
    </source>
</evidence>
<dbReference type="GO" id="GO:0005125">
    <property type="term" value="F:cytokine activity"/>
    <property type="evidence" value="ECO:0007669"/>
    <property type="project" value="UniProtKB-KW"/>
</dbReference>
<dbReference type="InParanoid" id="H3B6A2"/>
<dbReference type="PROSITE" id="PS00251">
    <property type="entry name" value="THD_1"/>
    <property type="match status" value="1"/>
</dbReference>
<dbReference type="PROSITE" id="PS50049">
    <property type="entry name" value="THD_2"/>
    <property type="match status" value="1"/>
</dbReference>
<reference evidence="31" key="3">
    <citation type="submission" date="2025-09" db="UniProtKB">
        <authorList>
            <consortium name="Ensembl"/>
        </authorList>
    </citation>
    <scope>IDENTIFICATION</scope>
</reference>
<dbReference type="GO" id="GO:0006955">
    <property type="term" value="P:immune response"/>
    <property type="evidence" value="ECO:0007669"/>
    <property type="project" value="InterPro"/>
</dbReference>
<keyword evidence="14" id="KW-0053">Apoptosis</keyword>
<dbReference type="Gene3D" id="2.60.120.40">
    <property type="match status" value="1"/>
</dbReference>
<comment type="function">
    <text evidence="27">Induces FAS-mediated activation of NF-kappa-B, initiating non-apoptotic signaling pathways. Can induce apoptosis but does not appear to be essential for this process.</text>
</comment>
<accession>H3B6A2</accession>
<keyword evidence="18" id="KW-0805">Transcription regulation</keyword>
<dbReference type="GO" id="GO:0043202">
    <property type="term" value="C:lysosomal lumen"/>
    <property type="evidence" value="ECO:0007669"/>
    <property type="project" value="UniProtKB-SubCell"/>
</dbReference>
<dbReference type="PANTHER" id="PTHR11471">
    <property type="entry name" value="TUMOR NECROSIS FACTOR FAMILY MEMBER"/>
    <property type="match status" value="1"/>
</dbReference>
<keyword evidence="15" id="KW-0832">Ubl conjugation</keyword>
<organism evidence="31 32">
    <name type="scientific">Latimeria chalumnae</name>
    <name type="common">Coelacanth</name>
    <dbReference type="NCBI Taxonomy" id="7897"/>
    <lineage>
        <taxon>Eukaryota</taxon>
        <taxon>Metazoa</taxon>
        <taxon>Chordata</taxon>
        <taxon>Craniata</taxon>
        <taxon>Vertebrata</taxon>
        <taxon>Euteleostomi</taxon>
        <taxon>Coelacanthiformes</taxon>
        <taxon>Coelacanthidae</taxon>
        <taxon>Latimeria</taxon>
    </lineage>
</organism>
<dbReference type="PANTHER" id="PTHR11471:SF33">
    <property type="entry name" value="TUMOR NECROSIS FACTOR LIGAND SUPERFAMILY MEMBER 6"/>
    <property type="match status" value="1"/>
</dbReference>
<evidence type="ECO:0000256" key="19">
    <source>
        <dbReference type="ARBA" id="ARBA00023136"/>
    </source>
</evidence>
<keyword evidence="23" id="KW-0458">Lysosome</keyword>
<dbReference type="STRING" id="7897.ENSLACP00000017423"/>
<keyword evidence="25" id="KW-0968">Cytoplasmic vesicle</keyword>
<feature type="transmembrane region" description="Helical" evidence="29">
    <location>
        <begin position="55"/>
        <end position="79"/>
    </location>
</feature>
<dbReference type="FunCoup" id="H3B6A2">
    <property type="interactions" value="813"/>
</dbReference>
<comment type="function">
    <text evidence="1">Cytoplasmic form induces gene transcription inhibition.</text>
</comment>
<evidence type="ECO:0000256" key="9">
    <source>
        <dbReference type="ARBA" id="ARBA00022475"/>
    </source>
</evidence>
<evidence type="ECO:0000256" key="11">
    <source>
        <dbReference type="ARBA" id="ARBA00022514"/>
    </source>
</evidence>
<dbReference type="InterPro" id="IPR008983">
    <property type="entry name" value="Tumour_necrosis_fac-like_dom"/>
</dbReference>
<dbReference type="Proteomes" id="UP000008672">
    <property type="component" value="Unassembled WGS sequence"/>
</dbReference>
<dbReference type="AlphaFoldDB" id="H3B6A2"/>
<evidence type="ECO:0000256" key="17">
    <source>
        <dbReference type="ARBA" id="ARBA00022989"/>
    </source>
</evidence>
<name>H3B6A2_LATCH</name>
<evidence type="ECO:0000256" key="24">
    <source>
        <dbReference type="ARBA" id="ARBA00023242"/>
    </source>
</evidence>
<reference evidence="32" key="1">
    <citation type="submission" date="2011-08" db="EMBL/GenBank/DDBJ databases">
        <title>The draft genome of Latimeria chalumnae.</title>
        <authorList>
            <person name="Di Palma F."/>
            <person name="Alfoldi J."/>
            <person name="Johnson J."/>
            <person name="Berlin A."/>
            <person name="Gnerre S."/>
            <person name="Jaffe D."/>
            <person name="MacCallum I."/>
            <person name="Young S."/>
            <person name="Walker B.J."/>
            <person name="Lander E."/>
            <person name="Lindblad-Toh K."/>
        </authorList>
    </citation>
    <scope>NUCLEOTIDE SEQUENCE [LARGE SCALE GENOMIC DNA]</scope>
    <source>
        <strain evidence="32">Wild caught</strain>
    </source>
</reference>
<dbReference type="GeneTree" id="ENSGT01060000248544"/>
<dbReference type="GO" id="GO:0005886">
    <property type="term" value="C:plasma membrane"/>
    <property type="evidence" value="ECO:0007669"/>
    <property type="project" value="UniProtKB-SubCell"/>
</dbReference>
<evidence type="ECO:0000256" key="27">
    <source>
        <dbReference type="ARBA" id="ARBA00045660"/>
    </source>
</evidence>
<dbReference type="GO" id="GO:0005615">
    <property type="term" value="C:extracellular space"/>
    <property type="evidence" value="ECO:0007669"/>
    <property type="project" value="UniProtKB-KW"/>
</dbReference>
<comment type="subcellular location">
    <subcellularLocation>
        <location evidence="5">Cell membrane</location>
        <topology evidence="5">Single-pass type II membrane protein</topology>
    </subcellularLocation>
    <subcellularLocation>
        <location evidence="4">Cytoplasmic vesicle lumen</location>
    </subcellularLocation>
    <subcellularLocation>
        <location evidence="3">Lysosome lumen</location>
    </subcellularLocation>
    <subcellularLocation>
        <location evidence="2">Nucleus</location>
    </subcellularLocation>
    <subcellularLocation>
        <location evidence="6">Secreted</location>
    </subcellularLocation>
</comment>
<dbReference type="InterPro" id="IPR021184">
    <property type="entry name" value="TNF_CS"/>
</dbReference>
<comment type="similarity">
    <text evidence="7">Belongs to the tumor necrosis factor family.</text>
</comment>
<evidence type="ECO:0000256" key="3">
    <source>
        <dbReference type="ARBA" id="ARBA00004227"/>
    </source>
</evidence>
<keyword evidence="19 29" id="KW-0472">Membrane</keyword>
<protein>
    <recommendedName>
        <fullName evidence="8">Tumor necrosis factor ligand superfamily member 6</fullName>
    </recommendedName>
    <alternativeName>
        <fullName evidence="26">Fas antigen ligand</fullName>
    </alternativeName>
</protein>
<reference evidence="31" key="2">
    <citation type="submission" date="2025-08" db="UniProtKB">
        <authorList>
            <consortium name="Ensembl"/>
        </authorList>
    </citation>
    <scope>IDENTIFICATION</scope>
</reference>
<evidence type="ECO:0000256" key="8">
    <source>
        <dbReference type="ARBA" id="ARBA00018020"/>
    </source>
</evidence>
<dbReference type="GO" id="GO:0043123">
    <property type="term" value="P:positive regulation of canonical NF-kappaB signal transduction"/>
    <property type="evidence" value="ECO:0007669"/>
    <property type="project" value="TreeGrafter"/>
</dbReference>
<keyword evidence="22" id="KW-0325">Glycoprotein</keyword>
<dbReference type="SUPFAM" id="SSF49842">
    <property type="entry name" value="TNF-like"/>
    <property type="match status" value="1"/>
</dbReference>
<evidence type="ECO:0000256" key="23">
    <source>
        <dbReference type="ARBA" id="ARBA00023228"/>
    </source>
</evidence>
<dbReference type="Ensembl" id="ENSLACT00000017551.1">
    <property type="protein sequence ID" value="ENSLACP00000017423.1"/>
    <property type="gene ID" value="ENSLACG00000015347.1"/>
</dbReference>
<evidence type="ECO:0000256" key="6">
    <source>
        <dbReference type="ARBA" id="ARBA00004613"/>
    </source>
</evidence>
<dbReference type="EMBL" id="AFYH01093924">
    <property type="status" value="NOT_ANNOTATED_CDS"/>
    <property type="molecule type" value="Genomic_DNA"/>
</dbReference>
<dbReference type="GO" id="GO:0008625">
    <property type="term" value="P:extrinsic apoptotic signaling pathway via death domain receptors"/>
    <property type="evidence" value="ECO:0007669"/>
    <property type="project" value="UniProtKB-ARBA"/>
</dbReference>
<comment type="subunit">
    <text evidence="28">Homotrimer. Interacts with ARHGAP9, BAIAP2L1, BTK, CACNB3, CACNB4, CRK, DLG2, DNMBP, DOCK4, EPS8L3, FGR, FYB1, FYN, HCK, ITK, ITSN2, KALRN, LYN, MACC1, MIA, MPP4, MYO15A, NCF1, NCK1, NCK2, NCKIPSD, OSTF1, PIK3R1, PSTPIP1, RIMBP3C, SAMSN1, SH3GL3, SH3PXD2B, SH3PXD2A, SH3RF2, SKAP2, SNX33, SNX9, SORBS3, SPTA1, SRC, SRGAP1, SRGAP2, SRGAP3, TEC, TJP3 and YES1.</text>
</comment>
<dbReference type="PRINTS" id="PR01681">
    <property type="entry name" value="FASLIGAND"/>
</dbReference>
<evidence type="ECO:0000256" key="13">
    <source>
        <dbReference type="ARBA" id="ARBA00022692"/>
    </source>
</evidence>
<dbReference type="Pfam" id="PF00229">
    <property type="entry name" value="TNF"/>
    <property type="match status" value="1"/>
</dbReference>
<evidence type="ECO:0000256" key="22">
    <source>
        <dbReference type="ARBA" id="ARBA00023180"/>
    </source>
</evidence>
<evidence type="ECO:0000256" key="28">
    <source>
        <dbReference type="ARBA" id="ARBA00047144"/>
    </source>
</evidence>
<evidence type="ECO:0000256" key="12">
    <source>
        <dbReference type="ARBA" id="ARBA00022525"/>
    </source>
</evidence>
<evidence type="ECO:0000256" key="26">
    <source>
        <dbReference type="ARBA" id="ARBA00030913"/>
    </source>
</evidence>
<dbReference type="SMART" id="SM00207">
    <property type="entry name" value="TNF"/>
    <property type="match status" value="1"/>
</dbReference>
<evidence type="ECO:0000256" key="15">
    <source>
        <dbReference type="ARBA" id="ARBA00022843"/>
    </source>
</evidence>
<evidence type="ECO:0000256" key="20">
    <source>
        <dbReference type="ARBA" id="ARBA00023157"/>
    </source>
</evidence>